<feature type="transmembrane region" description="Helical" evidence="1">
    <location>
        <begin position="28"/>
        <end position="49"/>
    </location>
</feature>
<keyword evidence="1" id="KW-0812">Transmembrane</keyword>
<accession>A0A922DVA8</accession>
<keyword evidence="1" id="KW-0472">Membrane</keyword>
<evidence type="ECO:0000256" key="1">
    <source>
        <dbReference type="SAM" id="Phobius"/>
    </source>
</evidence>
<proteinExistence type="predicted"/>
<organism evidence="2 3">
    <name type="scientific">Carya illinoinensis</name>
    <name type="common">Pecan</name>
    <dbReference type="NCBI Taxonomy" id="32201"/>
    <lineage>
        <taxon>Eukaryota</taxon>
        <taxon>Viridiplantae</taxon>
        <taxon>Streptophyta</taxon>
        <taxon>Embryophyta</taxon>
        <taxon>Tracheophyta</taxon>
        <taxon>Spermatophyta</taxon>
        <taxon>Magnoliopsida</taxon>
        <taxon>eudicotyledons</taxon>
        <taxon>Gunneridae</taxon>
        <taxon>Pentapetalae</taxon>
        <taxon>rosids</taxon>
        <taxon>fabids</taxon>
        <taxon>Fagales</taxon>
        <taxon>Juglandaceae</taxon>
        <taxon>Carya</taxon>
    </lineage>
</organism>
<gene>
    <name evidence="2" type="ORF">I3842_10G038900</name>
</gene>
<evidence type="ECO:0000313" key="3">
    <source>
        <dbReference type="Proteomes" id="UP000811246"/>
    </source>
</evidence>
<dbReference type="AlphaFoldDB" id="A0A922DVA8"/>
<sequence>MKMHEVALHLRCYLIGEDKSRPVQGLMISYFSLTSIVVLVLLTVLLLVLPLVLPPLPPPPLILLSVPVLLIFALVFLALLPSELPNVLAVASV</sequence>
<dbReference type="Proteomes" id="UP000811246">
    <property type="component" value="Chromosome 10"/>
</dbReference>
<keyword evidence="1" id="KW-1133">Transmembrane helix</keyword>
<name>A0A922DVA8_CARIL</name>
<evidence type="ECO:0000313" key="2">
    <source>
        <dbReference type="EMBL" id="KAG6690945.1"/>
    </source>
</evidence>
<comment type="caution">
    <text evidence="2">The sequence shown here is derived from an EMBL/GenBank/DDBJ whole genome shotgun (WGS) entry which is preliminary data.</text>
</comment>
<feature type="transmembrane region" description="Helical" evidence="1">
    <location>
        <begin position="61"/>
        <end position="80"/>
    </location>
</feature>
<evidence type="ECO:0008006" key="4">
    <source>
        <dbReference type="Google" id="ProtNLM"/>
    </source>
</evidence>
<dbReference type="EMBL" id="CM031834">
    <property type="protein sequence ID" value="KAG6690945.1"/>
    <property type="molecule type" value="Genomic_DNA"/>
</dbReference>
<dbReference type="PANTHER" id="PTHR38928:SF7">
    <property type="entry name" value="ARGOS7"/>
    <property type="match status" value="1"/>
</dbReference>
<dbReference type="PANTHER" id="PTHR38928">
    <property type="entry name" value="ARGOS7"/>
    <property type="match status" value="1"/>
</dbReference>
<reference evidence="2" key="1">
    <citation type="submission" date="2021-01" db="EMBL/GenBank/DDBJ databases">
        <authorList>
            <person name="Lovell J.T."/>
            <person name="Bentley N."/>
            <person name="Bhattarai G."/>
            <person name="Jenkins J.W."/>
            <person name="Sreedasyam A."/>
            <person name="Alarcon Y."/>
            <person name="Bock C."/>
            <person name="Boston L."/>
            <person name="Carlson J."/>
            <person name="Cervantes K."/>
            <person name="Clermont K."/>
            <person name="Krom N."/>
            <person name="Kubenka K."/>
            <person name="Mamidi S."/>
            <person name="Mattison C."/>
            <person name="Monteros M."/>
            <person name="Pisani C."/>
            <person name="Plott C."/>
            <person name="Rajasekar S."/>
            <person name="Rhein H.S."/>
            <person name="Rohla C."/>
            <person name="Song M."/>
            <person name="Hilaire R.S."/>
            <person name="Shu S."/>
            <person name="Wells L."/>
            <person name="Wang X."/>
            <person name="Webber J."/>
            <person name="Heerema R.J."/>
            <person name="Klein P."/>
            <person name="Conner P."/>
            <person name="Grauke L."/>
            <person name="Grimwood J."/>
            <person name="Schmutz J."/>
            <person name="Randall J.J."/>
        </authorList>
    </citation>
    <scope>NUCLEOTIDE SEQUENCE</scope>
    <source>
        <tissue evidence="2">Leaf</tissue>
    </source>
</reference>
<protein>
    <recommendedName>
        <fullName evidence="4">ARGOS-like protein</fullName>
    </recommendedName>
</protein>